<dbReference type="InterPro" id="IPR003959">
    <property type="entry name" value="ATPase_AAA_core"/>
</dbReference>
<name>A0AAE3GHC4_9PSEU</name>
<keyword evidence="3" id="KW-0067">ATP-binding</keyword>
<dbReference type="Pfam" id="PF17866">
    <property type="entry name" value="AAA_lid_6"/>
    <property type="match status" value="1"/>
</dbReference>
<keyword evidence="2" id="KW-0547">Nucleotide-binding</keyword>
<dbReference type="PANTHER" id="PTHR43392">
    <property type="entry name" value="AAA-TYPE ATPASE FAMILY PROTEIN / ANKYRIN REPEAT FAMILY PROTEIN"/>
    <property type="match status" value="1"/>
</dbReference>
<feature type="domain" description="AAA+ ATPase" evidence="5">
    <location>
        <begin position="356"/>
        <end position="491"/>
    </location>
</feature>
<evidence type="ECO:0000256" key="2">
    <source>
        <dbReference type="ARBA" id="ARBA00022741"/>
    </source>
</evidence>
<feature type="domain" description="AAA+ ATPase" evidence="5">
    <location>
        <begin position="627"/>
        <end position="765"/>
    </location>
</feature>
<evidence type="ECO:0000256" key="1">
    <source>
        <dbReference type="ARBA" id="ARBA00010378"/>
    </source>
</evidence>
<dbReference type="InterPro" id="IPR041627">
    <property type="entry name" value="AAA_lid_6"/>
</dbReference>
<proteinExistence type="inferred from homology"/>
<dbReference type="PANTHER" id="PTHR43392:SF2">
    <property type="entry name" value="AAA-TYPE ATPASE FAMILY PROTEIN _ ANKYRIN REPEAT FAMILY PROTEIN"/>
    <property type="match status" value="1"/>
</dbReference>
<dbReference type="FunFam" id="3.40.50.300:FF:000216">
    <property type="entry name" value="Type VII secretion ATPase EccA"/>
    <property type="match status" value="2"/>
</dbReference>
<dbReference type="Proteomes" id="UP001206128">
    <property type="component" value="Unassembled WGS sequence"/>
</dbReference>
<dbReference type="InterPro" id="IPR000641">
    <property type="entry name" value="CbxX/CfxQ"/>
</dbReference>
<protein>
    <submittedName>
        <fullName evidence="6">AAA+-type ATPase, SpoVK/Ycf46/Vps4 family</fullName>
    </submittedName>
</protein>
<dbReference type="CDD" id="cd00009">
    <property type="entry name" value="AAA"/>
    <property type="match status" value="2"/>
</dbReference>
<dbReference type="GO" id="GO:0016887">
    <property type="term" value="F:ATP hydrolysis activity"/>
    <property type="evidence" value="ECO:0007669"/>
    <property type="project" value="InterPro"/>
</dbReference>
<evidence type="ECO:0000259" key="5">
    <source>
        <dbReference type="SMART" id="SM00382"/>
    </source>
</evidence>
<dbReference type="SMART" id="SM00382">
    <property type="entry name" value="AAA"/>
    <property type="match status" value="2"/>
</dbReference>
<dbReference type="PRINTS" id="PR00819">
    <property type="entry name" value="CBXCFQXSUPER"/>
</dbReference>
<dbReference type="RefSeq" id="WP_253774010.1">
    <property type="nucleotide sequence ID" value="NZ_JAMTCK010000009.1"/>
</dbReference>
<feature type="region of interest" description="Disordered" evidence="4">
    <location>
        <begin position="1"/>
        <end position="29"/>
    </location>
</feature>
<dbReference type="Gene3D" id="1.10.8.60">
    <property type="match status" value="2"/>
</dbReference>
<dbReference type="InterPro" id="IPR027417">
    <property type="entry name" value="P-loop_NTPase"/>
</dbReference>
<organism evidence="6 7">
    <name type="scientific">Goodfellowiella coeruleoviolacea</name>
    <dbReference type="NCBI Taxonomy" id="334858"/>
    <lineage>
        <taxon>Bacteria</taxon>
        <taxon>Bacillati</taxon>
        <taxon>Actinomycetota</taxon>
        <taxon>Actinomycetes</taxon>
        <taxon>Pseudonocardiales</taxon>
        <taxon>Pseudonocardiaceae</taxon>
        <taxon>Goodfellowiella</taxon>
    </lineage>
</organism>
<accession>A0AAE3GHC4</accession>
<dbReference type="Gene3D" id="3.40.50.300">
    <property type="entry name" value="P-loop containing nucleotide triphosphate hydrolases"/>
    <property type="match status" value="2"/>
</dbReference>
<dbReference type="SUPFAM" id="SSF52540">
    <property type="entry name" value="P-loop containing nucleoside triphosphate hydrolases"/>
    <property type="match status" value="2"/>
</dbReference>
<sequence>MTAHPAEPRFPSPMAVPHRLTGARRPRPGEPLWIVHGPGVDDEVVGEDLRVRDVEELLWEVLHAAGYQRIVFSAYRQPVYFRDARSRELTRSGGRAAAPRRPRAMRRFAGPLGDRMLVSAPARPAERPAATASDPSRLQMLDALMAQHDVPTAVVVPNAETLVHNIQPDMRRPFAEMVGRWTAGRSGAGNVCVLLFSQPEFADVVQFVRDQRYLPRFADRLAALGAQRGGPAVGRLGLPDEDELSRLVHAVRLRHRLRIADWTALDHLTRVMAAQEFGVRTWRAALRRMAEPLSVAALRRMELVQVDVPDTSDLWRRLDAMVGMGAVKDFLAVHRHVLRAGAALRERGLGAAAEPTALHLVFTGNPGTGKTVVARMVAEFYRDLGLLRRANVVEAGVEDLVSPYPGETARLTTAAVRRALDGVLFIDEAYRLTEDPSGQGQQAVDVLLTEMENHRDRLAVIIAGYPDRIADFLAANPGLASRFPQGNRLVFADFTPEELHEILLRQLDGLGLARTPELVAALRTITAALHRTRSADFGNARTMRELAAEIMREWARRTRPAPGGELAPATPEDIPEQYRPLLAEARPLEVVLSELDELVGLDQVKNTLREIAAVLELRKLQGGGAVVAPHMLFLGSPGTGKTTVARLMGRAFASLGLLYKGHVVVATRADLVGRYVGETAPKTRAKVLEALDGVLFIDEAYELAGRGHNDFGPEAVSELMTLMETHRGRLVVVAAGYPEAMDRFLRDNDGLHSRFTEQLHFTDYTVGELRSIFLSMMAARGYEVEPTVPARAVRWLEADRDRMARERRAFGNARTVRNLVDGVERRLATRLLRLPEEQRLTGSRLIRAQDVPDPVT</sequence>
<comment type="similarity">
    <text evidence="1">Belongs to the CbxX/CfxQ family.</text>
</comment>
<dbReference type="InterPro" id="IPR003593">
    <property type="entry name" value="AAA+_ATPase"/>
</dbReference>
<dbReference type="GO" id="GO:0005524">
    <property type="term" value="F:ATP binding"/>
    <property type="evidence" value="ECO:0007669"/>
    <property type="project" value="UniProtKB-KW"/>
</dbReference>
<evidence type="ECO:0000256" key="4">
    <source>
        <dbReference type="SAM" id="MobiDB-lite"/>
    </source>
</evidence>
<evidence type="ECO:0000313" key="6">
    <source>
        <dbReference type="EMBL" id="MCP2167294.1"/>
    </source>
</evidence>
<evidence type="ECO:0000313" key="7">
    <source>
        <dbReference type="Proteomes" id="UP001206128"/>
    </source>
</evidence>
<evidence type="ECO:0000256" key="3">
    <source>
        <dbReference type="ARBA" id="ARBA00022840"/>
    </source>
</evidence>
<reference evidence="6" key="1">
    <citation type="submission" date="2022-06" db="EMBL/GenBank/DDBJ databases">
        <title>Genomic Encyclopedia of Archaeal and Bacterial Type Strains, Phase II (KMG-II): from individual species to whole genera.</title>
        <authorList>
            <person name="Goeker M."/>
        </authorList>
    </citation>
    <scope>NUCLEOTIDE SEQUENCE</scope>
    <source>
        <strain evidence="6">DSM 43935</strain>
    </source>
</reference>
<dbReference type="InterPro" id="IPR050773">
    <property type="entry name" value="CbxX/CfxQ_RuBisCO_ESX"/>
</dbReference>
<dbReference type="Pfam" id="PF00004">
    <property type="entry name" value="AAA"/>
    <property type="match status" value="2"/>
</dbReference>
<dbReference type="AlphaFoldDB" id="A0AAE3GHC4"/>
<comment type="caution">
    <text evidence="6">The sequence shown here is derived from an EMBL/GenBank/DDBJ whole genome shotgun (WGS) entry which is preliminary data.</text>
</comment>
<dbReference type="EMBL" id="JAMTCK010000009">
    <property type="protein sequence ID" value="MCP2167294.1"/>
    <property type="molecule type" value="Genomic_DNA"/>
</dbReference>
<keyword evidence="7" id="KW-1185">Reference proteome</keyword>
<gene>
    <name evidence="6" type="ORF">LX83_004167</name>
</gene>